<dbReference type="KEGG" id="sper:EW093_03935"/>
<dbReference type="CDD" id="cd00561">
    <property type="entry name" value="CobA_ACA"/>
    <property type="match status" value="1"/>
</dbReference>
<keyword evidence="11" id="KW-1185">Reference proteome</keyword>
<dbReference type="PANTHER" id="PTHR46638:SF1">
    <property type="entry name" value="CORRINOID ADENOSYLTRANSFERASE"/>
    <property type="match status" value="1"/>
</dbReference>
<evidence type="ECO:0000256" key="8">
    <source>
        <dbReference type="ARBA" id="ARBA00048555"/>
    </source>
</evidence>
<dbReference type="SUPFAM" id="SSF52540">
    <property type="entry name" value="P-loop containing nucleoside triphosphate hydrolases"/>
    <property type="match status" value="1"/>
</dbReference>
<reference evidence="10 11" key="2">
    <citation type="submission" date="2019-09" db="EMBL/GenBank/DDBJ databases">
        <title>Complete Genome Sequence and Methylome Analysis of free living Spirochaetas.</title>
        <authorList>
            <person name="Leshcheva N."/>
            <person name="Mikheeva N."/>
        </authorList>
    </citation>
    <scope>NUCLEOTIDE SEQUENCE [LARGE SCALE GENOMIC DNA]</scope>
    <source>
        <strain evidence="10 11">P</strain>
    </source>
</reference>
<comment type="pathway">
    <text evidence="1">Cofactor biosynthesis; adenosylcobalamin biosynthesis; adenosylcobalamin from cob(II)yrinate a,c-diamide: step 2/7.</text>
</comment>
<dbReference type="InterPro" id="IPR003724">
    <property type="entry name" value="CblAdoTrfase_CobA"/>
</dbReference>
<sequence length="190" mass="20950">MKELKETQSNKVKNASIDRGIIIVNTGDGKGKSSSAFGTVFRAVGQGLNVAVIQFIKGSWTTGEMNIFKKFESITHIVSGAGFTWDTQDKEKDILAALKGWEVAKEICRDKDNKFQLLVLDEINLALAYKFLDIKEVVEVLANKPDSLNIILTGRNAPSEVIEIADTVTEMVMIKHAFESGIKAQKGIEF</sequence>
<dbReference type="OrthoDB" id="9810309at2"/>
<dbReference type="PANTHER" id="PTHR46638">
    <property type="entry name" value="CORRINOID ADENOSYLTRANSFERASE"/>
    <property type="match status" value="1"/>
</dbReference>
<accession>A0A5C1QE54</accession>
<dbReference type="GO" id="GO:0009236">
    <property type="term" value="P:cobalamin biosynthetic process"/>
    <property type="evidence" value="ECO:0007669"/>
    <property type="project" value="InterPro"/>
</dbReference>
<dbReference type="AlphaFoldDB" id="A0A5C1QE54"/>
<reference evidence="10 11" key="1">
    <citation type="submission" date="2019-02" db="EMBL/GenBank/DDBJ databases">
        <authorList>
            <person name="Fomenkov A."/>
            <person name="Dubinina G."/>
            <person name="Grabovich M."/>
            <person name="Vincze T."/>
            <person name="Roberts R.J."/>
        </authorList>
    </citation>
    <scope>NUCLEOTIDE SEQUENCE [LARGE SCALE GENOMIC DNA]</scope>
    <source>
        <strain evidence="10 11">P</strain>
    </source>
</reference>
<keyword evidence="10" id="KW-0808">Transferase</keyword>
<evidence type="ECO:0000256" key="1">
    <source>
        <dbReference type="ARBA" id="ARBA00005121"/>
    </source>
</evidence>
<dbReference type="PIRSF" id="PIRSF015617">
    <property type="entry name" value="Adensltrnsf_CobA"/>
    <property type="match status" value="1"/>
</dbReference>
<evidence type="ECO:0000313" key="11">
    <source>
        <dbReference type="Proteomes" id="UP000323824"/>
    </source>
</evidence>
<organism evidence="10 11">
    <name type="scientific">Thiospirochaeta perfilievii</name>
    <dbReference type="NCBI Taxonomy" id="252967"/>
    <lineage>
        <taxon>Bacteria</taxon>
        <taxon>Pseudomonadati</taxon>
        <taxon>Spirochaetota</taxon>
        <taxon>Spirochaetia</taxon>
        <taxon>Spirochaetales</taxon>
        <taxon>Spirochaetaceae</taxon>
        <taxon>Thiospirochaeta</taxon>
    </lineage>
</organism>
<name>A0A5C1QE54_9SPIO</name>
<comment type="function">
    <text evidence="4">Required for both de novo synthesis of the corrin ring for the assimilation of exogenous corrinoids. Participates in the adenosylation of a variety of incomplete and complete corrinoids.</text>
</comment>
<dbReference type="InterPro" id="IPR027417">
    <property type="entry name" value="P-loop_NTPase"/>
</dbReference>
<dbReference type="EMBL" id="CP035807">
    <property type="protein sequence ID" value="QEN06345.1"/>
    <property type="molecule type" value="Genomic_DNA"/>
</dbReference>
<dbReference type="NCBIfam" id="TIGR00708">
    <property type="entry name" value="cobA"/>
    <property type="match status" value="1"/>
</dbReference>
<dbReference type="Proteomes" id="UP000323824">
    <property type="component" value="Chromosome"/>
</dbReference>
<gene>
    <name evidence="10" type="primary">cobO</name>
    <name evidence="10" type="ORF">EW093_03935</name>
</gene>
<evidence type="ECO:0000313" key="10">
    <source>
        <dbReference type="EMBL" id="QEN06345.1"/>
    </source>
</evidence>
<evidence type="ECO:0000256" key="3">
    <source>
        <dbReference type="ARBA" id="ARBA00012454"/>
    </source>
</evidence>
<protein>
    <recommendedName>
        <fullName evidence="3">corrinoid adenosyltransferase</fullName>
        <ecNumber evidence="3">2.5.1.17</ecNumber>
    </recommendedName>
    <alternativeName>
        <fullName evidence="5">Cob(II)alamin adenosyltransferase</fullName>
    </alternativeName>
    <alternativeName>
        <fullName evidence="7">Cob(II)yrinic acid a,c-diamide adenosyltransferase</fullName>
    </alternativeName>
    <alternativeName>
        <fullName evidence="6">Cobinamide/cobalamin adenosyltransferase</fullName>
    </alternativeName>
</protein>
<evidence type="ECO:0000256" key="4">
    <source>
        <dbReference type="ARBA" id="ARBA00024929"/>
    </source>
</evidence>
<dbReference type="EC" id="2.5.1.17" evidence="3"/>
<dbReference type="Pfam" id="PF02572">
    <property type="entry name" value="CobA_CobO_BtuR"/>
    <property type="match status" value="1"/>
</dbReference>
<dbReference type="Gene3D" id="3.40.50.300">
    <property type="entry name" value="P-loop containing nucleotide triphosphate hydrolases"/>
    <property type="match status" value="1"/>
</dbReference>
<evidence type="ECO:0000256" key="5">
    <source>
        <dbReference type="ARBA" id="ARBA00031529"/>
    </source>
</evidence>
<comment type="similarity">
    <text evidence="2">Belongs to the Cob(I)alamin adenosyltransferase family.</text>
</comment>
<proteinExistence type="inferred from homology"/>
<evidence type="ECO:0000256" key="2">
    <source>
        <dbReference type="ARBA" id="ARBA00007487"/>
    </source>
</evidence>
<dbReference type="NCBIfam" id="NF004637">
    <property type="entry name" value="PRK05986.1"/>
    <property type="match status" value="1"/>
</dbReference>
<evidence type="ECO:0000256" key="6">
    <source>
        <dbReference type="ARBA" id="ARBA00033334"/>
    </source>
</evidence>
<evidence type="ECO:0000256" key="7">
    <source>
        <dbReference type="ARBA" id="ARBA00033354"/>
    </source>
</evidence>
<evidence type="ECO:0000256" key="9">
    <source>
        <dbReference type="ARBA" id="ARBA00048692"/>
    </source>
</evidence>
<dbReference type="GO" id="GO:0005524">
    <property type="term" value="F:ATP binding"/>
    <property type="evidence" value="ECO:0007669"/>
    <property type="project" value="InterPro"/>
</dbReference>
<comment type="catalytic activity">
    <reaction evidence="8">
        <text>2 cob(II)yrinate a,c diamide + reduced [electron-transfer flavoprotein] + 2 ATP = 2 adenosylcob(III)yrinate a,c-diamide + 2 triphosphate + oxidized [electron-transfer flavoprotein] + 3 H(+)</text>
        <dbReference type="Rhea" id="RHEA:11528"/>
        <dbReference type="Rhea" id="RHEA-COMP:10685"/>
        <dbReference type="Rhea" id="RHEA-COMP:10686"/>
        <dbReference type="ChEBI" id="CHEBI:15378"/>
        <dbReference type="ChEBI" id="CHEBI:18036"/>
        <dbReference type="ChEBI" id="CHEBI:30616"/>
        <dbReference type="ChEBI" id="CHEBI:57692"/>
        <dbReference type="ChEBI" id="CHEBI:58307"/>
        <dbReference type="ChEBI" id="CHEBI:58503"/>
        <dbReference type="ChEBI" id="CHEBI:58537"/>
        <dbReference type="EC" id="2.5.1.17"/>
    </reaction>
</comment>
<dbReference type="GO" id="GO:0008817">
    <property type="term" value="F:corrinoid adenosyltransferase activity"/>
    <property type="evidence" value="ECO:0007669"/>
    <property type="project" value="UniProtKB-EC"/>
</dbReference>
<comment type="catalytic activity">
    <reaction evidence="9">
        <text>2 cob(II)alamin + reduced [electron-transfer flavoprotein] + 2 ATP = 2 adenosylcob(III)alamin + 2 triphosphate + oxidized [electron-transfer flavoprotein] + 3 H(+)</text>
        <dbReference type="Rhea" id="RHEA:28671"/>
        <dbReference type="Rhea" id="RHEA-COMP:10685"/>
        <dbReference type="Rhea" id="RHEA-COMP:10686"/>
        <dbReference type="ChEBI" id="CHEBI:15378"/>
        <dbReference type="ChEBI" id="CHEBI:16304"/>
        <dbReference type="ChEBI" id="CHEBI:18036"/>
        <dbReference type="ChEBI" id="CHEBI:18408"/>
        <dbReference type="ChEBI" id="CHEBI:30616"/>
        <dbReference type="ChEBI" id="CHEBI:57692"/>
        <dbReference type="ChEBI" id="CHEBI:58307"/>
        <dbReference type="EC" id="2.5.1.17"/>
    </reaction>
</comment>